<dbReference type="Proteomes" id="UP000011575">
    <property type="component" value="Unassembled WGS sequence"/>
</dbReference>
<dbReference type="RefSeq" id="WP_007997833.1">
    <property type="nucleotide sequence ID" value="NZ_AOJI01000003.1"/>
</dbReference>
<reference evidence="3 4" key="1">
    <citation type="journal article" date="2014" name="PLoS Genet.">
        <title>Phylogenetically driven sequencing of extremely halophilic archaea reveals strategies for static and dynamic osmo-response.</title>
        <authorList>
            <person name="Becker E.A."/>
            <person name="Seitzer P.M."/>
            <person name="Tritt A."/>
            <person name="Larsen D."/>
            <person name="Krusor M."/>
            <person name="Yao A.I."/>
            <person name="Wu D."/>
            <person name="Madern D."/>
            <person name="Eisen J.A."/>
            <person name="Darling A.E."/>
            <person name="Facciotti M.T."/>
        </authorList>
    </citation>
    <scope>NUCLEOTIDE SEQUENCE [LARGE SCALE GENOMIC DNA]</scope>
    <source>
        <strain evidence="3 4">JCM 13560</strain>
    </source>
</reference>
<organism evidence="3 4">
    <name type="scientific">Halorubrum aidingense JCM 13560</name>
    <dbReference type="NCBI Taxonomy" id="1230454"/>
    <lineage>
        <taxon>Archaea</taxon>
        <taxon>Methanobacteriati</taxon>
        <taxon>Methanobacteriota</taxon>
        <taxon>Stenosarchaea group</taxon>
        <taxon>Halobacteria</taxon>
        <taxon>Halobacteriales</taxon>
        <taxon>Haloferacaceae</taxon>
        <taxon>Halorubrum</taxon>
    </lineage>
</organism>
<dbReference type="CDD" id="cd00293">
    <property type="entry name" value="USP-like"/>
    <property type="match status" value="1"/>
</dbReference>
<name>M0PKD3_9EURY</name>
<dbReference type="OrthoDB" id="307404at2157"/>
<gene>
    <name evidence="3" type="ORF">C461_01017</name>
</gene>
<dbReference type="PANTHER" id="PTHR46268:SF6">
    <property type="entry name" value="UNIVERSAL STRESS PROTEIN UP12"/>
    <property type="match status" value="1"/>
</dbReference>
<proteinExistence type="inferred from homology"/>
<dbReference type="Gene3D" id="3.40.50.620">
    <property type="entry name" value="HUPs"/>
    <property type="match status" value="1"/>
</dbReference>
<dbReference type="STRING" id="1230454.C461_01017"/>
<comment type="similarity">
    <text evidence="1">Belongs to the universal stress protein A family.</text>
</comment>
<dbReference type="PATRIC" id="fig|1230454.4.peg.213"/>
<evidence type="ECO:0000259" key="2">
    <source>
        <dbReference type="Pfam" id="PF00582"/>
    </source>
</evidence>
<comment type="caution">
    <text evidence="3">The sequence shown here is derived from an EMBL/GenBank/DDBJ whole genome shotgun (WGS) entry which is preliminary data.</text>
</comment>
<dbReference type="SUPFAM" id="SSF52402">
    <property type="entry name" value="Adenine nucleotide alpha hydrolases-like"/>
    <property type="match status" value="1"/>
</dbReference>
<dbReference type="InterPro" id="IPR006016">
    <property type="entry name" value="UspA"/>
</dbReference>
<keyword evidence="4" id="KW-1185">Reference proteome</keyword>
<evidence type="ECO:0000256" key="1">
    <source>
        <dbReference type="ARBA" id="ARBA00008791"/>
    </source>
</evidence>
<dbReference type="Pfam" id="PF00582">
    <property type="entry name" value="Usp"/>
    <property type="match status" value="1"/>
</dbReference>
<protein>
    <submittedName>
        <fullName evidence="3">UspA domain-containing protein</fullName>
    </submittedName>
</protein>
<evidence type="ECO:0000313" key="4">
    <source>
        <dbReference type="Proteomes" id="UP000011575"/>
    </source>
</evidence>
<evidence type="ECO:0000313" key="3">
    <source>
        <dbReference type="EMBL" id="EMA70511.1"/>
    </source>
</evidence>
<accession>M0PKD3</accession>
<dbReference type="EMBL" id="AOJI01000003">
    <property type="protein sequence ID" value="EMA70511.1"/>
    <property type="molecule type" value="Genomic_DNA"/>
</dbReference>
<dbReference type="PANTHER" id="PTHR46268">
    <property type="entry name" value="STRESS RESPONSE PROTEIN NHAX"/>
    <property type="match status" value="1"/>
</dbReference>
<sequence length="146" mass="15849">MTIVAGVERIDRESNAVIEGRKHAEAFGEDLHVVHVLSQSAFRDLEQDSLSDTGKTVPVDDIRAYAKEMAADVASRTTDDYEAVGLVGDAGDELVRYAEEQDASYICVGGRRRSAVGKALFGSVTQDVLLNADCPVVTHVRPEKKE</sequence>
<feature type="domain" description="UspA" evidence="2">
    <location>
        <begin position="2"/>
        <end position="137"/>
    </location>
</feature>
<dbReference type="AlphaFoldDB" id="M0PKD3"/>
<dbReference type="InterPro" id="IPR014729">
    <property type="entry name" value="Rossmann-like_a/b/a_fold"/>
</dbReference>